<dbReference type="VEuPathDB" id="VectorBase:ASIC008259"/>
<dbReference type="GO" id="GO:0032259">
    <property type="term" value="P:methylation"/>
    <property type="evidence" value="ECO:0007669"/>
    <property type="project" value="UniProtKB-KW"/>
</dbReference>
<dbReference type="EnsemblMetazoa" id="ASIC008259-RA">
    <property type="protein sequence ID" value="ASIC008259-PA"/>
    <property type="gene ID" value="ASIC008259"/>
</dbReference>
<protein>
    <submittedName>
        <fullName evidence="1 2">Demethylmenaquinone methyltransferase</fullName>
    </submittedName>
</protein>
<accession>A0A084VRQ0</accession>
<evidence type="ECO:0000313" key="3">
    <source>
        <dbReference type="Proteomes" id="UP000030765"/>
    </source>
</evidence>
<organism evidence="1">
    <name type="scientific">Anopheles sinensis</name>
    <name type="common">Mosquito</name>
    <dbReference type="NCBI Taxonomy" id="74873"/>
    <lineage>
        <taxon>Eukaryota</taxon>
        <taxon>Metazoa</taxon>
        <taxon>Ecdysozoa</taxon>
        <taxon>Arthropoda</taxon>
        <taxon>Hexapoda</taxon>
        <taxon>Insecta</taxon>
        <taxon>Pterygota</taxon>
        <taxon>Neoptera</taxon>
        <taxon>Endopterygota</taxon>
        <taxon>Diptera</taxon>
        <taxon>Nematocera</taxon>
        <taxon>Culicoidea</taxon>
        <taxon>Culicidae</taxon>
        <taxon>Anophelinae</taxon>
        <taxon>Anopheles</taxon>
    </lineage>
</organism>
<keyword evidence="1" id="KW-0808">Transferase</keyword>
<proteinExistence type="predicted"/>
<dbReference type="Proteomes" id="UP000030765">
    <property type="component" value="Unassembled WGS sequence"/>
</dbReference>
<keyword evidence="3" id="KW-1185">Reference proteome</keyword>
<dbReference type="AlphaFoldDB" id="A0A084VRQ0"/>
<evidence type="ECO:0000313" key="1">
    <source>
        <dbReference type="EMBL" id="KFB40644.1"/>
    </source>
</evidence>
<name>A0A084VRQ0_ANOSI</name>
<dbReference type="EMBL" id="KE525036">
    <property type="protein sequence ID" value="KFB40644.1"/>
    <property type="molecule type" value="Genomic_DNA"/>
</dbReference>
<sequence length="89" mass="10162">MRTTSTCWCNGWTKGADPSYLQYLDNANELTKLTRSSSFPDDNLAVKRRAWREKIGKVPRGKPLTMRCLCLQSYLQKSPLSSHGTHRVC</sequence>
<evidence type="ECO:0000313" key="2">
    <source>
        <dbReference type="EnsemblMetazoa" id="ASIC008259-PA"/>
    </source>
</evidence>
<dbReference type="EMBL" id="ATLV01015764">
    <property type="status" value="NOT_ANNOTATED_CDS"/>
    <property type="molecule type" value="Genomic_DNA"/>
</dbReference>
<gene>
    <name evidence="1" type="ORF">ZHAS_00008259</name>
</gene>
<keyword evidence="1" id="KW-0489">Methyltransferase</keyword>
<dbReference type="GO" id="GO:0008168">
    <property type="term" value="F:methyltransferase activity"/>
    <property type="evidence" value="ECO:0007669"/>
    <property type="project" value="UniProtKB-KW"/>
</dbReference>
<reference evidence="1 3" key="1">
    <citation type="journal article" date="2014" name="BMC Genomics">
        <title>Genome sequence of Anopheles sinensis provides insight into genetics basis of mosquito competence for malaria parasites.</title>
        <authorList>
            <person name="Zhou D."/>
            <person name="Zhang D."/>
            <person name="Ding G."/>
            <person name="Shi L."/>
            <person name="Hou Q."/>
            <person name="Ye Y."/>
            <person name="Xu Y."/>
            <person name="Zhou H."/>
            <person name="Xiong C."/>
            <person name="Li S."/>
            <person name="Yu J."/>
            <person name="Hong S."/>
            <person name="Yu X."/>
            <person name="Zou P."/>
            <person name="Chen C."/>
            <person name="Chang X."/>
            <person name="Wang W."/>
            <person name="Lv Y."/>
            <person name="Sun Y."/>
            <person name="Ma L."/>
            <person name="Shen B."/>
            <person name="Zhu C."/>
        </authorList>
    </citation>
    <scope>NUCLEOTIDE SEQUENCE [LARGE SCALE GENOMIC DNA]</scope>
</reference>
<reference evidence="2" key="2">
    <citation type="submission" date="2020-05" db="UniProtKB">
        <authorList>
            <consortium name="EnsemblMetazoa"/>
        </authorList>
    </citation>
    <scope>IDENTIFICATION</scope>
</reference>